<protein>
    <submittedName>
        <fullName evidence="5">TIM barrel protein</fullName>
    </submittedName>
</protein>
<keyword evidence="1 2" id="KW-0413">Isomerase</keyword>
<sequence>MPEFCAHLGYLFADRPLEERFERAAANGFRWVEHPAPYGFGVGAFANACRTHGLSVAQIAAPSGDPPRGEKGFACLEGREAAFRESVDRGLEAADRIGATFLHIMPGCIATDTDAERARLLPLYTERIAWAADRAAAAGQRILLEPIDNGAVPGFFLNDPRMARDLLATIDRDNAFMLFDSFHAVNRGLDPVAFWQQAGGMIGHIQIADAPGRHEPGSGTIDYAAFFRALDAGGYGGVVGLEYKPAGDTEAGLGWRDAYV</sequence>
<dbReference type="PIRSF" id="PIRSF006241">
    <property type="entry name" value="HyI"/>
    <property type="match status" value="1"/>
</dbReference>
<dbReference type="Pfam" id="PF01261">
    <property type="entry name" value="AP_endonuc_2"/>
    <property type="match status" value="1"/>
</dbReference>
<keyword evidence="6" id="KW-1185">Reference proteome</keyword>
<dbReference type="InterPro" id="IPR026040">
    <property type="entry name" value="HyI-like"/>
</dbReference>
<evidence type="ECO:0000256" key="2">
    <source>
        <dbReference type="PIRNR" id="PIRNR006241"/>
    </source>
</evidence>
<comment type="similarity">
    <text evidence="2">Belongs to the hyi family.</text>
</comment>
<organism evidence="5 6">
    <name type="scientific">Oceanomicrobium pacificus</name>
    <dbReference type="NCBI Taxonomy" id="2692916"/>
    <lineage>
        <taxon>Bacteria</taxon>
        <taxon>Pseudomonadati</taxon>
        <taxon>Pseudomonadota</taxon>
        <taxon>Alphaproteobacteria</taxon>
        <taxon>Rhodobacterales</taxon>
        <taxon>Paracoccaceae</taxon>
        <taxon>Oceanomicrobium</taxon>
    </lineage>
</organism>
<evidence type="ECO:0000313" key="5">
    <source>
        <dbReference type="EMBL" id="MXU66035.1"/>
    </source>
</evidence>
<dbReference type="GO" id="GO:0046487">
    <property type="term" value="P:glyoxylate metabolic process"/>
    <property type="evidence" value="ECO:0007669"/>
    <property type="project" value="TreeGrafter"/>
</dbReference>
<evidence type="ECO:0000259" key="4">
    <source>
        <dbReference type="Pfam" id="PF01261"/>
    </source>
</evidence>
<evidence type="ECO:0000313" key="6">
    <source>
        <dbReference type="Proteomes" id="UP000436016"/>
    </source>
</evidence>
<dbReference type="Proteomes" id="UP000436016">
    <property type="component" value="Unassembled WGS sequence"/>
</dbReference>
<dbReference type="InterPro" id="IPR036237">
    <property type="entry name" value="Xyl_isomerase-like_sf"/>
</dbReference>
<dbReference type="InterPro" id="IPR013022">
    <property type="entry name" value="Xyl_isomerase-like_TIM-brl"/>
</dbReference>
<dbReference type="PANTHER" id="PTHR43489">
    <property type="entry name" value="ISOMERASE"/>
    <property type="match status" value="1"/>
</dbReference>
<dbReference type="GO" id="GO:0008903">
    <property type="term" value="F:hydroxypyruvate isomerase activity"/>
    <property type="evidence" value="ECO:0007669"/>
    <property type="project" value="TreeGrafter"/>
</dbReference>
<dbReference type="Gene3D" id="3.20.20.150">
    <property type="entry name" value="Divalent-metal-dependent TIM barrel enzymes"/>
    <property type="match status" value="1"/>
</dbReference>
<feature type="active site" description="Proton donor/acceptor" evidence="3">
    <location>
        <position position="145"/>
    </location>
</feature>
<dbReference type="InterPro" id="IPR050417">
    <property type="entry name" value="Sugar_Epim/Isomerase"/>
</dbReference>
<dbReference type="AlphaFoldDB" id="A0A6B0TWC0"/>
<proteinExistence type="inferred from homology"/>
<feature type="active site" description="Proton donor/acceptor" evidence="3">
    <location>
        <position position="242"/>
    </location>
</feature>
<comment type="caution">
    <text evidence="5">The sequence shown here is derived from an EMBL/GenBank/DDBJ whole genome shotgun (WGS) entry which is preliminary data.</text>
</comment>
<accession>A0A6B0TWC0</accession>
<evidence type="ECO:0000256" key="3">
    <source>
        <dbReference type="PIRSR" id="PIRSR006241-50"/>
    </source>
</evidence>
<dbReference type="RefSeq" id="WP_160855054.1">
    <property type="nucleotide sequence ID" value="NZ_WUWG01000003.1"/>
</dbReference>
<dbReference type="PANTHER" id="PTHR43489:SF6">
    <property type="entry name" value="HYDROXYPYRUVATE ISOMERASE-RELATED"/>
    <property type="match status" value="1"/>
</dbReference>
<dbReference type="EMBL" id="WUWG01000003">
    <property type="protein sequence ID" value="MXU66035.1"/>
    <property type="molecule type" value="Genomic_DNA"/>
</dbReference>
<dbReference type="SUPFAM" id="SSF51658">
    <property type="entry name" value="Xylose isomerase-like"/>
    <property type="match status" value="1"/>
</dbReference>
<evidence type="ECO:0000256" key="1">
    <source>
        <dbReference type="ARBA" id="ARBA00023235"/>
    </source>
</evidence>
<reference evidence="5 6" key="1">
    <citation type="submission" date="2019-12" db="EMBL/GenBank/DDBJ databases">
        <title>Strain KN286 was isolated from seawater, which was collected from Caroline Seamount in the tropical western Pacific.</title>
        <authorList>
            <person name="Wang Q."/>
        </authorList>
    </citation>
    <scope>NUCLEOTIDE SEQUENCE [LARGE SCALE GENOMIC DNA]</scope>
    <source>
        <strain evidence="5 6">KN286</strain>
    </source>
</reference>
<name>A0A6B0TWC0_9RHOB</name>
<feature type="domain" description="Xylose isomerase-like TIM barrel" evidence="4">
    <location>
        <begin position="21"/>
        <end position="255"/>
    </location>
</feature>
<gene>
    <name evidence="5" type="ORF">GSH16_11285</name>
</gene>